<evidence type="ECO:0000256" key="4">
    <source>
        <dbReference type="ARBA" id="ARBA00022806"/>
    </source>
</evidence>
<evidence type="ECO:0000256" key="6">
    <source>
        <dbReference type="PROSITE-ProRule" id="PRU00552"/>
    </source>
</evidence>
<dbReference type="Pfam" id="PF00271">
    <property type="entry name" value="Helicase_C"/>
    <property type="match status" value="1"/>
</dbReference>
<dbReference type="PANTHER" id="PTHR47958">
    <property type="entry name" value="ATP-DEPENDENT RNA HELICASE DBP3"/>
    <property type="match status" value="1"/>
</dbReference>
<dbReference type="PROSITE" id="PS51194">
    <property type="entry name" value="HELICASE_CTER"/>
    <property type="match status" value="1"/>
</dbReference>
<feature type="short sequence motif" description="Q motif" evidence="6">
    <location>
        <begin position="150"/>
        <end position="178"/>
    </location>
</feature>
<keyword evidence="13" id="KW-1185">Reference proteome</keyword>
<comment type="similarity">
    <text evidence="7">Belongs to the DEAD box helicase family.</text>
</comment>
<evidence type="ECO:0000313" key="12">
    <source>
        <dbReference type="EMBL" id="KAG7665426.1"/>
    </source>
</evidence>
<feature type="compositionally biased region" description="Basic and acidic residues" evidence="8">
    <location>
        <begin position="1"/>
        <end position="35"/>
    </location>
</feature>
<dbReference type="InterPro" id="IPR014014">
    <property type="entry name" value="RNA_helicase_DEAD_Q_motif"/>
</dbReference>
<dbReference type="Proteomes" id="UP000694255">
    <property type="component" value="Unassembled WGS sequence"/>
</dbReference>
<dbReference type="GO" id="GO:0005524">
    <property type="term" value="F:ATP binding"/>
    <property type="evidence" value="ECO:0007669"/>
    <property type="project" value="UniProtKB-KW"/>
</dbReference>
<evidence type="ECO:0000313" key="13">
    <source>
        <dbReference type="Proteomes" id="UP000694255"/>
    </source>
</evidence>
<reference evidence="12 13" key="1">
    <citation type="journal article" date="2021" name="DNA Res.">
        <title>Genome analysis of Candida subhashii reveals its hybrid nature and dual mitochondrial genome conformations.</title>
        <authorList>
            <person name="Mixao V."/>
            <person name="Hegedusova E."/>
            <person name="Saus E."/>
            <person name="Pryszcz L.P."/>
            <person name="Cillingova A."/>
            <person name="Nosek J."/>
            <person name="Gabaldon T."/>
        </authorList>
    </citation>
    <scope>NUCLEOTIDE SEQUENCE [LARGE SCALE GENOMIC DNA]</scope>
    <source>
        <strain evidence="12 13">CBS 10753</strain>
    </source>
</reference>
<dbReference type="EC" id="3.6.4.13" evidence="1"/>
<keyword evidence="4 7" id="KW-0347">Helicase</keyword>
<keyword evidence="2 7" id="KW-0547">Nucleotide-binding</keyword>
<dbReference type="InterPro" id="IPR011545">
    <property type="entry name" value="DEAD/DEAH_box_helicase_dom"/>
</dbReference>
<dbReference type="SMART" id="SM00490">
    <property type="entry name" value="HELICc"/>
    <property type="match status" value="1"/>
</dbReference>
<dbReference type="SMART" id="SM00487">
    <property type="entry name" value="DEXDc"/>
    <property type="match status" value="1"/>
</dbReference>
<dbReference type="Pfam" id="PF00270">
    <property type="entry name" value="DEAD"/>
    <property type="match status" value="1"/>
</dbReference>
<keyword evidence="3 7" id="KW-0378">Hydrolase</keyword>
<dbReference type="PROSITE" id="PS51195">
    <property type="entry name" value="Q_MOTIF"/>
    <property type="match status" value="1"/>
</dbReference>
<sequence length="571" mass="65480">MSKRPKSIDDLLKDDEFKIPKFISKEKRQKLKEQKQPSLPTPKPKPKITYTNESDEDEQGRPEIPTPKSRKNGPRFQFGWDETEDTTSIHTPLISLDDDDGESEDEIDDLPLELHWSRKPLEQMNRRDWRIFKEDFNITTKGQDIPNPLRTWKESNLSQELIDLINKFGYENPTPVQRATIPLSLSKRDVVGVAETGSGKTLAFLIPLLNYLLSVDENYLKFEHHQGANHNQPLGLILTPTRELAQQITQVANQFGKILGFNVICIIGGHGYQETINQVENGVHIIVATPGRLVDSIERNIIGLSKCWYFIMDEADRMIDMGFEKDLNTIIGALPSNEKLSTTIDGRIFNVTKRQTMMFTATISPQIEKITKNYLIDPGYIYIGGAGEALDHIDQKFEYMTNTPNEDFDRVRFDKLLKIISRHIQNTRNPLIIIFANFKQTCDVLSQELAENGYKDNTAIHGSKSQDIRESAIQKFRRHEIRILIATDVAARGIDIPNVTLVINFQMTKKFDEYIHRIGRTGRAGNEGASVTFISKEEDEQIFIPLKKFLVKGGKRLPEWLYSYKSQTMRD</sequence>
<feature type="domain" description="Helicase ATP-binding" evidence="9">
    <location>
        <begin position="181"/>
        <end position="381"/>
    </location>
</feature>
<evidence type="ECO:0000256" key="8">
    <source>
        <dbReference type="SAM" id="MobiDB-lite"/>
    </source>
</evidence>
<evidence type="ECO:0000259" key="10">
    <source>
        <dbReference type="PROSITE" id="PS51194"/>
    </source>
</evidence>
<dbReference type="OrthoDB" id="196131at2759"/>
<organism evidence="12 13">
    <name type="scientific">[Candida] subhashii</name>
    <dbReference type="NCBI Taxonomy" id="561895"/>
    <lineage>
        <taxon>Eukaryota</taxon>
        <taxon>Fungi</taxon>
        <taxon>Dikarya</taxon>
        <taxon>Ascomycota</taxon>
        <taxon>Saccharomycotina</taxon>
        <taxon>Pichiomycetes</taxon>
        <taxon>Debaryomycetaceae</taxon>
        <taxon>Spathaspora</taxon>
    </lineage>
</organism>
<protein>
    <recommendedName>
        <fullName evidence="1">RNA helicase</fullName>
        <ecNumber evidence="1">3.6.4.13</ecNumber>
    </recommendedName>
</protein>
<dbReference type="PROSITE" id="PS00039">
    <property type="entry name" value="DEAD_ATP_HELICASE"/>
    <property type="match status" value="1"/>
</dbReference>
<gene>
    <name evidence="12" type="ORF">J8A68_001114</name>
</gene>
<evidence type="ECO:0000256" key="7">
    <source>
        <dbReference type="RuleBase" id="RU000492"/>
    </source>
</evidence>
<dbReference type="InterPro" id="IPR000629">
    <property type="entry name" value="RNA-helicase_DEAD-box_CS"/>
</dbReference>
<accession>A0A8J5QRM3</accession>
<dbReference type="RefSeq" id="XP_049265658.1">
    <property type="nucleotide sequence ID" value="XM_049404733.1"/>
</dbReference>
<feature type="region of interest" description="Disordered" evidence="8">
    <location>
        <begin position="1"/>
        <end position="105"/>
    </location>
</feature>
<dbReference type="GO" id="GO:0016787">
    <property type="term" value="F:hydrolase activity"/>
    <property type="evidence" value="ECO:0007669"/>
    <property type="project" value="UniProtKB-KW"/>
</dbReference>
<dbReference type="CDD" id="cd18787">
    <property type="entry name" value="SF2_C_DEAD"/>
    <property type="match status" value="1"/>
</dbReference>
<feature type="compositionally biased region" description="Acidic residues" evidence="8">
    <location>
        <begin position="96"/>
        <end position="105"/>
    </location>
</feature>
<dbReference type="EMBL" id="JAGSYN010000050">
    <property type="protein sequence ID" value="KAG7665426.1"/>
    <property type="molecule type" value="Genomic_DNA"/>
</dbReference>
<dbReference type="GeneID" id="73467915"/>
<dbReference type="InterPro" id="IPR001650">
    <property type="entry name" value="Helicase_C-like"/>
</dbReference>
<evidence type="ECO:0000256" key="3">
    <source>
        <dbReference type="ARBA" id="ARBA00022801"/>
    </source>
</evidence>
<name>A0A8J5QRM3_9ASCO</name>
<dbReference type="PROSITE" id="PS51192">
    <property type="entry name" value="HELICASE_ATP_BIND_1"/>
    <property type="match status" value="1"/>
</dbReference>
<dbReference type="AlphaFoldDB" id="A0A8J5QRM3"/>
<comment type="caution">
    <text evidence="12">The sequence shown here is derived from an EMBL/GenBank/DDBJ whole genome shotgun (WGS) entry which is preliminary data.</text>
</comment>
<evidence type="ECO:0000256" key="2">
    <source>
        <dbReference type="ARBA" id="ARBA00022741"/>
    </source>
</evidence>
<dbReference type="GO" id="GO:0003676">
    <property type="term" value="F:nucleic acid binding"/>
    <property type="evidence" value="ECO:0007669"/>
    <property type="project" value="InterPro"/>
</dbReference>
<evidence type="ECO:0000259" key="11">
    <source>
        <dbReference type="PROSITE" id="PS51195"/>
    </source>
</evidence>
<dbReference type="InterPro" id="IPR014001">
    <property type="entry name" value="Helicase_ATP-bd"/>
</dbReference>
<evidence type="ECO:0000259" key="9">
    <source>
        <dbReference type="PROSITE" id="PS51192"/>
    </source>
</evidence>
<keyword evidence="5 7" id="KW-0067">ATP-binding</keyword>
<feature type="domain" description="Helicase C-terminal" evidence="10">
    <location>
        <begin position="412"/>
        <end position="565"/>
    </location>
</feature>
<proteinExistence type="inferred from homology"/>
<evidence type="ECO:0000256" key="5">
    <source>
        <dbReference type="ARBA" id="ARBA00022840"/>
    </source>
</evidence>
<dbReference type="GO" id="GO:0003724">
    <property type="term" value="F:RNA helicase activity"/>
    <property type="evidence" value="ECO:0007669"/>
    <property type="project" value="UniProtKB-EC"/>
</dbReference>
<feature type="domain" description="DEAD-box RNA helicase Q" evidence="11">
    <location>
        <begin position="150"/>
        <end position="178"/>
    </location>
</feature>
<evidence type="ECO:0000256" key="1">
    <source>
        <dbReference type="ARBA" id="ARBA00012552"/>
    </source>
</evidence>